<dbReference type="KEGG" id="vg:16797476"/>
<reference evidence="2" key="2">
    <citation type="submission" date="2013-03" db="EMBL/GenBank/DDBJ databases">
        <title>The Cellulophaga phages: a novel, diverse, and globally ubiquitous model system.</title>
        <authorList>
            <person name="Holmfeldt K."/>
            <person name="Solonenko N."/>
            <person name="Shah M."/>
            <person name="Corrier K."/>
            <person name="Riemann L."/>
            <person name="VerBerkmoes N.C."/>
            <person name="Sullivan M.B."/>
        </authorList>
    </citation>
    <scope>NUCLEOTIDE SEQUENCE [LARGE SCALE GENOMIC DNA]</scope>
</reference>
<dbReference type="Proteomes" id="UP000014725">
    <property type="component" value="Segment"/>
</dbReference>
<evidence type="ECO:0000313" key="1">
    <source>
        <dbReference type="EMBL" id="AGO48944.1"/>
    </source>
</evidence>
<gene>
    <name evidence="1" type="ORF">Phi14:2_gp066</name>
</gene>
<name>S0A036_9CAUD</name>
<accession>S0A036</accession>
<keyword evidence="2" id="KW-1185">Reference proteome</keyword>
<evidence type="ECO:0000313" key="2">
    <source>
        <dbReference type="Proteomes" id="UP000014725"/>
    </source>
</evidence>
<sequence length="352" mass="40869">MTDELNHTTITSKKAEFGTIVYEAICGNHLYGIQLGSESTKNKGVYVATEENITKDKVSNIILINNTMYYEISFFMDLLIKNDVDAIEMLSVDDNFILLSHPTFKEYCSDRLNLFFNHNKFHTEVLKLVNDSIKDIKRVEVLEKPDHLDYLRVSTDIGNINKSITFSQFLSKEILKNKVSIGNYYSKTINSLHSDYRMLFYNDEKGVDNQQKLLDHNSNFISYATSIVRPSKGVLIFDRLNYNRDLTTYLSSSKHSIVYNENKLARSTKLLDSLIDFYDKSTYRLYFPVKGDKRYLLSIRAKQPKYDAILFDINQKIEIVNELSRKRTKCTFVIQVAVKQFVIDKMRSVTSS</sequence>
<dbReference type="EMBL" id="KC821624">
    <property type="protein sequence ID" value="AGO48944.1"/>
    <property type="molecule type" value="Genomic_DNA"/>
</dbReference>
<protein>
    <submittedName>
        <fullName evidence="1">Uncharacterized protein</fullName>
    </submittedName>
</protein>
<reference evidence="1 2" key="1">
    <citation type="journal article" date="2013" name="Proc. Natl. Acad. Sci. U.S.A.">
        <title>Twelve previously unknown phage genera are ubiquitous in global oceans.</title>
        <authorList>
            <person name="Holmfeldt K."/>
            <person name="Solonenko N."/>
            <person name="Shah M."/>
            <person name="Corrier K."/>
            <person name="Riemann L."/>
            <person name="Verberkmoes N.C."/>
            <person name="Sullivan M.B."/>
        </authorList>
    </citation>
    <scope>NUCLEOTIDE SEQUENCE [LARGE SCALE GENOMIC DNA]</scope>
    <source>
        <strain evidence="1">Phi14:2</strain>
    </source>
</reference>
<proteinExistence type="predicted"/>
<organism evidence="1 2">
    <name type="scientific">Cellulophaga phage phi14:2</name>
    <dbReference type="NCBI Taxonomy" id="1327990"/>
    <lineage>
        <taxon>Viruses</taxon>
        <taxon>Duplodnaviria</taxon>
        <taxon>Heunggongvirae</taxon>
        <taxon>Uroviricota</taxon>
        <taxon>Caudoviricetes</taxon>
        <taxon>Crassvirales</taxon>
        <taxon>Steigviridae</taxon>
        <taxon>Asinivirinae</taxon>
        <taxon>Akihdevirus</taxon>
        <taxon>Akihdevirus balticus</taxon>
    </lineage>
</organism>
<dbReference type="GeneID" id="16797476"/>